<accession>A0AC60NSV0</accession>
<proteinExistence type="predicted"/>
<keyword evidence="2" id="KW-1185">Reference proteome</keyword>
<organism evidence="1 2">
    <name type="scientific">Ixodes persulcatus</name>
    <name type="common">Taiga tick</name>
    <dbReference type="NCBI Taxonomy" id="34615"/>
    <lineage>
        <taxon>Eukaryota</taxon>
        <taxon>Metazoa</taxon>
        <taxon>Ecdysozoa</taxon>
        <taxon>Arthropoda</taxon>
        <taxon>Chelicerata</taxon>
        <taxon>Arachnida</taxon>
        <taxon>Acari</taxon>
        <taxon>Parasitiformes</taxon>
        <taxon>Ixodida</taxon>
        <taxon>Ixodoidea</taxon>
        <taxon>Ixodidae</taxon>
        <taxon>Ixodinae</taxon>
        <taxon>Ixodes</taxon>
    </lineage>
</organism>
<name>A0AC60NSV0_IXOPE</name>
<comment type="caution">
    <text evidence="1">The sequence shown here is derived from an EMBL/GenBank/DDBJ whole genome shotgun (WGS) entry which is preliminary data.</text>
</comment>
<evidence type="ECO:0000313" key="2">
    <source>
        <dbReference type="Proteomes" id="UP000805193"/>
    </source>
</evidence>
<dbReference type="Proteomes" id="UP000805193">
    <property type="component" value="Unassembled WGS sequence"/>
</dbReference>
<sequence>MELLNVMCFISEPLFLPSKKSFGVESEVKEVPCIFCDCKPFLIDKTGNYQNVLKHLLDEHKFVISNFAGVADPPKYFDYWKKRFQGSDLTDICAVIRTNTGENDVELSEHYYLLSDKLPEDVAIRRQVKKTKLDAVLAQQELERADALSKRMCLFCRKFCTENRATLLNHMAYDHNFSVGRPDNLVYIDELLDILEDKLKRLLCLYCEKTFKDWQTLKEHMRKKQHKHINPKNSAYDKYYVVNYADTEVNEAAGDEHFTDLRDSDAEEVEWTDWQEDEESNLICLVCTEARTDLHSVIKHMKEAHRFDFLKVTKGLGFYQQIKVINFVRKQVYLNACFVCGSKFQSCAELLSHLSSGDHDNNSIEQSRWDQPQYYFPTYENDQLLCALEDENCAAQTMDDYVVPEDLEPPDRLVLEALRDPEPGNEVVADRCLITSITQ</sequence>
<reference evidence="1 2" key="1">
    <citation type="journal article" date="2020" name="Cell">
        <title>Large-Scale Comparative Analyses of Tick Genomes Elucidate Their Genetic Diversity and Vector Capacities.</title>
        <authorList>
            <consortium name="Tick Genome and Microbiome Consortium (TIGMIC)"/>
            <person name="Jia N."/>
            <person name="Wang J."/>
            <person name="Shi W."/>
            <person name="Du L."/>
            <person name="Sun Y."/>
            <person name="Zhan W."/>
            <person name="Jiang J.F."/>
            <person name="Wang Q."/>
            <person name="Zhang B."/>
            <person name="Ji P."/>
            <person name="Bell-Sakyi L."/>
            <person name="Cui X.M."/>
            <person name="Yuan T.T."/>
            <person name="Jiang B.G."/>
            <person name="Yang W.F."/>
            <person name="Lam T.T."/>
            <person name="Chang Q.C."/>
            <person name="Ding S.J."/>
            <person name="Wang X.J."/>
            <person name="Zhu J.G."/>
            <person name="Ruan X.D."/>
            <person name="Zhao L."/>
            <person name="Wei J.T."/>
            <person name="Ye R.Z."/>
            <person name="Que T.C."/>
            <person name="Du C.H."/>
            <person name="Zhou Y.H."/>
            <person name="Cheng J.X."/>
            <person name="Dai P.F."/>
            <person name="Guo W.B."/>
            <person name="Han X.H."/>
            <person name="Huang E.J."/>
            <person name="Li L.F."/>
            <person name="Wei W."/>
            <person name="Gao Y.C."/>
            <person name="Liu J.Z."/>
            <person name="Shao H.Z."/>
            <person name="Wang X."/>
            <person name="Wang C.C."/>
            <person name="Yang T.C."/>
            <person name="Huo Q.B."/>
            <person name="Li W."/>
            <person name="Chen H.Y."/>
            <person name="Chen S.E."/>
            <person name="Zhou L.G."/>
            <person name="Ni X.B."/>
            <person name="Tian J.H."/>
            <person name="Sheng Y."/>
            <person name="Liu T."/>
            <person name="Pan Y.S."/>
            <person name="Xia L.Y."/>
            <person name="Li J."/>
            <person name="Zhao F."/>
            <person name="Cao W.C."/>
        </authorList>
    </citation>
    <scope>NUCLEOTIDE SEQUENCE [LARGE SCALE GENOMIC DNA]</scope>
    <source>
        <strain evidence="1">Iper-2018</strain>
    </source>
</reference>
<evidence type="ECO:0000313" key="1">
    <source>
        <dbReference type="EMBL" id="KAG0410177.1"/>
    </source>
</evidence>
<protein>
    <submittedName>
        <fullName evidence="1">Uncharacterized protein</fullName>
    </submittedName>
</protein>
<dbReference type="EMBL" id="JABSTQ010011547">
    <property type="protein sequence ID" value="KAG0410177.1"/>
    <property type="molecule type" value="Genomic_DNA"/>
</dbReference>
<gene>
    <name evidence="1" type="ORF">HPB47_012715</name>
</gene>